<comment type="caution">
    <text evidence="2">The sequence shown here is derived from an EMBL/GenBank/DDBJ whole genome shotgun (WGS) entry which is preliminary data.</text>
</comment>
<evidence type="ECO:0000259" key="1">
    <source>
        <dbReference type="Pfam" id="PF18962"/>
    </source>
</evidence>
<evidence type="ECO:0000313" key="3">
    <source>
        <dbReference type="Proteomes" id="UP000030185"/>
    </source>
</evidence>
<dbReference type="Pfam" id="PF18962">
    <property type="entry name" value="Por_Secre_tail"/>
    <property type="match status" value="1"/>
</dbReference>
<organism evidence="2 3">
    <name type="scientific">Sporocytophaga myxococcoides</name>
    <dbReference type="NCBI Taxonomy" id="153721"/>
    <lineage>
        <taxon>Bacteria</taxon>
        <taxon>Pseudomonadati</taxon>
        <taxon>Bacteroidota</taxon>
        <taxon>Cytophagia</taxon>
        <taxon>Cytophagales</taxon>
        <taxon>Cytophagaceae</taxon>
        <taxon>Sporocytophaga</taxon>
    </lineage>
</organism>
<name>A0A098LE88_9BACT</name>
<dbReference type="InterPro" id="IPR026444">
    <property type="entry name" value="Secre_tail"/>
</dbReference>
<feature type="domain" description="Secretion system C-terminal sorting" evidence="1">
    <location>
        <begin position="803"/>
        <end position="872"/>
    </location>
</feature>
<gene>
    <name evidence="2" type="ORF">MYP_1846</name>
</gene>
<accession>A0A098LE88</accession>
<evidence type="ECO:0000313" key="2">
    <source>
        <dbReference type="EMBL" id="GAL84618.1"/>
    </source>
</evidence>
<keyword evidence="3" id="KW-1185">Reference proteome</keyword>
<sequence>MLTMLLLASIYANGQTSYAPNGGPFTPSGDLRVLVIYAGFEGDCSNDQNNGGSAWPLGTNCDALPSFASNLFYDDFTDFASGNTDKTLSNYFYQASRLNPTRSPLRIVGEVYPKRVSISGTSADNYKVFQKIELTDPTFNWSRYDNRINSPDFKYDYSTWGSGDGKIDYVVVIYRKLGSAGYASVGNYTGTGFSVVSNCGFTMDKALFGDVENGVKGLFIHELAHTLINYPHLNNANNVHGSMLFAGGGWGFMENNINFSTNAFEKWYLGWLDIPTGKHITSAAQNGTYTLTDFNTTGDFMVIDLPFTSQRLWVENHIKTNPFEERLAFHNDGCSNPSDPSPQGVLMFVEDMTFSRNTILSALSPSYCNKTKSLHAAGNYDYLRTGSASTTCSWGNNYFDYTLTANPFGQHNDITGIRDNYPTESDPNKITYIRSYNNSTTETGNKRCEDLAVWKRSGVYDMDHWIGSQMAFGNILNQKVGMSYNPAVTNIQTYDQTNEVLSPIYLNGISIKFTGKDGSGNITVEVKYNDTDIERDQRLSGNLVLNDIPDAAIDLKVKSGKTLTIDRTGTPDRITKLNGEFFNPTLLTVKSGAVVQTEMTSIVNIKDNSKVIFENGSTLTVAQASPFTVADEAYLEFNETAQLNIGPTFFTVQPTAELCIKNTNNVLLAGTLTYHSEVWKGSGPLTSVIAPGDYKYLGSVIISNATANLASDITITARDYIEILLNTDIVAASTGAFTAQIGTIQTNCSLSSPRIAVTETLQESEIHLEEFNTGCFRYASLGDDHDHEHPYTTNALESMIIVSPVPSNQMVDVRSMDGLILDVHLNDMSGQIKQSIKSANSLEAKMDISSLPDGVYMLNIKTTMGTVNKKIVKVN</sequence>
<dbReference type="EMBL" id="BBLT01000003">
    <property type="protein sequence ID" value="GAL84618.1"/>
    <property type="molecule type" value="Genomic_DNA"/>
</dbReference>
<protein>
    <recommendedName>
        <fullName evidence="1">Secretion system C-terminal sorting domain-containing protein</fullName>
    </recommendedName>
</protein>
<dbReference type="Proteomes" id="UP000030185">
    <property type="component" value="Unassembled WGS sequence"/>
</dbReference>
<dbReference type="NCBIfam" id="TIGR04183">
    <property type="entry name" value="Por_Secre_tail"/>
    <property type="match status" value="1"/>
</dbReference>
<dbReference type="eggNOG" id="ENOG5033UW2">
    <property type="taxonomic scope" value="Bacteria"/>
</dbReference>
<reference evidence="2 3" key="1">
    <citation type="submission" date="2014-09" db="EMBL/GenBank/DDBJ databases">
        <title>Sporocytophaga myxococcoides PG-01 genome sequencing.</title>
        <authorList>
            <person name="Liu L."/>
            <person name="Gao P.J."/>
            <person name="Chen G.J."/>
            <person name="Wang L.S."/>
        </authorList>
    </citation>
    <scope>NUCLEOTIDE SEQUENCE [LARGE SCALE GENOMIC DNA]</scope>
    <source>
        <strain evidence="2 3">PG-01</strain>
    </source>
</reference>
<dbReference type="AlphaFoldDB" id="A0A098LE88"/>
<proteinExistence type="predicted"/>